<evidence type="ECO:0000256" key="1">
    <source>
        <dbReference type="SAM" id="MobiDB-lite"/>
    </source>
</evidence>
<evidence type="ECO:0000313" key="3">
    <source>
        <dbReference type="Proteomes" id="UP000289738"/>
    </source>
</evidence>
<evidence type="ECO:0000313" key="2">
    <source>
        <dbReference type="EMBL" id="RYQ96580.1"/>
    </source>
</evidence>
<reference evidence="2 3" key="1">
    <citation type="submission" date="2019-01" db="EMBL/GenBank/DDBJ databases">
        <title>Sequencing of cultivated peanut Arachis hypogaea provides insights into genome evolution and oil improvement.</title>
        <authorList>
            <person name="Chen X."/>
        </authorList>
    </citation>
    <scope>NUCLEOTIDE SEQUENCE [LARGE SCALE GENOMIC DNA]</scope>
    <source>
        <strain evidence="3">cv. Fuhuasheng</strain>
        <tissue evidence="2">Leaves</tissue>
    </source>
</reference>
<dbReference type="Gramene" id="arahy.Tifrunner.gnm2.ann2.Ah18g199400.1">
    <property type="protein sequence ID" value="arahy.Tifrunner.gnm2.ann2.Ah18g199400.1-CDS"/>
    <property type="gene ID" value="arahy.Tifrunner.gnm2.ann2.Ah18g199400"/>
</dbReference>
<feature type="compositionally biased region" description="Polar residues" evidence="1">
    <location>
        <begin position="15"/>
        <end position="25"/>
    </location>
</feature>
<sequence length="84" mass="9370">MELAAARSSHEARISDSNSTATTKGISGEGAPRKKAFIVIGINTAFSSRKRRDSVRETWMPQGEQLLQLEREKGIVIRFMIGHR</sequence>
<keyword evidence="3" id="KW-1185">Reference proteome</keyword>
<comment type="caution">
    <text evidence="2">The sequence shown here is derived from an EMBL/GenBank/DDBJ whole genome shotgun (WGS) entry which is preliminary data.</text>
</comment>
<accession>A0A444Y3T6</accession>
<proteinExistence type="predicted"/>
<gene>
    <name evidence="2" type="ORF">Ahy_B08g092382</name>
</gene>
<dbReference type="EMBL" id="SDMP01000018">
    <property type="protein sequence ID" value="RYQ96580.1"/>
    <property type="molecule type" value="Genomic_DNA"/>
</dbReference>
<protein>
    <submittedName>
        <fullName evidence="2">Uncharacterized protein</fullName>
    </submittedName>
</protein>
<feature type="region of interest" description="Disordered" evidence="1">
    <location>
        <begin position="1"/>
        <end position="29"/>
    </location>
</feature>
<dbReference type="UniPathway" id="UPA00378"/>
<organism evidence="2 3">
    <name type="scientific">Arachis hypogaea</name>
    <name type="common">Peanut</name>
    <dbReference type="NCBI Taxonomy" id="3818"/>
    <lineage>
        <taxon>Eukaryota</taxon>
        <taxon>Viridiplantae</taxon>
        <taxon>Streptophyta</taxon>
        <taxon>Embryophyta</taxon>
        <taxon>Tracheophyta</taxon>
        <taxon>Spermatophyta</taxon>
        <taxon>Magnoliopsida</taxon>
        <taxon>eudicotyledons</taxon>
        <taxon>Gunneridae</taxon>
        <taxon>Pentapetalae</taxon>
        <taxon>rosids</taxon>
        <taxon>fabids</taxon>
        <taxon>Fabales</taxon>
        <taxon>Fabaceae</taxon>
        <taxon>Papilionoideae</taxon>
        <taxon>50 kb inversion clade</taxon>
        <taxon>dalbergioids sensu lato</taxon>
        <taxon>Dalbergieae</taxon>
        <taxon>Pterocarpus clade</taxon>
        <taxon>Arachis</taxon>
    </lineage>
</organism>
<dbReference type="AlphaFoldDB" id="A0A444Y3T6"/>
<dbReference type="Proteomes" id="UP000289738">
    <property type="component" value="Chromosome B08"/>
</dbReference>
<dbReference type="STRING" id="3818.A0A444Y3T6"/>
<name>A0A444Y3T6_ARAHY</name>